<sequence>EQGRMLLGKLMMHKPNMLLMDEPTNHMDMESIESLNTALEQYKGTLFFVSHDRVFVDSLATRIIEIRDGKISDFKGTYSEFLKSRGVDA</sequence>
<dbReference type="PANTHER" id="PTHR42855:SF2">
    <property type="entry name" value="DRUG RESISTANCE ABC TRANSPORTER,ATP-BINDING PROTEIN"/>
    <property type="match status" value="1"/>
</dbReference>
<keyword evidence="1" id="KW-0547">Nucleotide-binding</keyword>
<protein>
    <submittedName>
        <fullName evidence="1">ABC transporter ATP-binding protein</fullName>
    </submittedName>
</protein>
<name>A0A227J808_VIBPH</name>
<dbReference type="Proteomes" id="UP000214596">
    <property type="component" value="Unassembled WGS sequence"/>
</dbReference>
<dbReference type="InterPro" id="IPR051309">
    <property type="entry name" value="ABCF_ATPase"/>
</dbReference>
<reference evidence="1 2" key="1">
    <citation type="journal article" date="2017" name="Appl. Environ. Microbiol.">
        <title>Parallel evolution of two clades of a major Atlantic endemic Vibrio parahaemolyticus pathogen lineage by independent acquisition of related pathogenicity islands.</title>
        <authorList>
            <person name="Xu F."/>
            <person name="Gonzalez-Escalona N."/>
            <person name="Drees K.P."/>
            <person name="Sebra R.P."/>
            <person name="Cooper V.S."/>
            <person name="Jones S.H."/>
            <person name="Whistler C.A."/>
        </authorList>
    </citation>
    <scope>NUCLEOTIDE SEQUENCE [LARGE SCALE GENOMIC DNA]</scope>
    <source>
        <strain evidence="1 2">MAVP-3</strain>
    </source>
</reference>
<dbReference type="SUPFAM" id="SSF52540">
    <property type="entry name" value="P-loop containing nucleoside triphosphate hydrolases"/>
    <property type="match status" value="1"/>
</dbReference>
<organism evidence="1 2">
    <name type="scientific">Vibrio parahaemolyticus</name>
    <dbReference type="NCBI Taxonomy" id="670"/>
    <lineage>
        <taxon>Bacteria</taxon>
        <taxon>Pseudomonadati</taxon>
        <taxon>Pseudomonadota</taxon>
        <taxon>Gammaproteobacteria</taxon>
        <taxon>Vibrionales</taxon>
        <taxon>Vibrionaceae</taxon>
        <taxon>Vibrio</taxon>
    </lineage>
</organism>
<proteinExistence type="predicted"/>
<dbReference type="AlphaFoldDB" id="A0A227J808"/>
<dbReference type="InterPro" id="IPR027417">
    <property type="entry name" value="P-loop_NTPase"/>
</dbReference>
<accession>A0A227J808</accession>
<keyword evidence="1" id="KW-0067">ATP-binding</keyword>
<evidence type="ECO:0000313" key="1">
    <source>
        <dbReference type="EMBL" id="OXE31243.1"/>
    </source>
</evidence>
<evidence type="ECO:0000313" key="2">
    <source>
        <dbReference type="Proteomes" id="UP000214596"/>
    </source>
</evidence>
<gene>
    <name evidence="1" type="ORF">CA163_19105</name>
</gene>
<dbReference type="EMBL" id="NIXT01001416">
    <property type="protein sequence ID" value="OXE31243.1"/>
    <property type="molecule type" value="Genomic_DNA"/>
</dbReference>
<dbReference type="Gene3D" id="3.40.50.300">
    <property type="entry name" value="P-loop containing nucleotide triphosphate hydrolases"/>
    <property type="match status" value="1"/>
</dbReference>
<feature type="non-terminal residue" evidence="1">
    <location>
        <position position="1"/>
    </location>
</feature>
<dbReference type="GO" id="GO:0005524">
    <property type="term" value="F:ATP binding"/>
    <property type="evidence" value="ECO:0007669"/>
    <property type="project" value="UniProtKB-KW"/>
</dbReference>
<dbReference type="PANTHER" id="PTHR42855">
    <property type="entry name" value="ABC TRANSPORTER ATP-BINDING SUBUNIT"/>
    <property type="match status" value="1"/>
</dbReference>
<comment type="caution">
    <text evidence="1">The sequence shown here is derived from an EMBL/GenBank/DDBJ whole genome shotgun (WGS) entry which is preliminary data.</text>
</comment>